<feature type="domain" description="P-type" evidence="21">
    <location>
        <begin position="149"/>
        <end position="187"/>
    </location>
</feature>
<evidence type="ECO:0000256" key="14">
    <source>
        <dbReference type="ARBA" id="ARBA00040238"/>
    </source>
</evidence>
<gene>
    <name evidence="22" type="ORF">G5714_014622</name>
</gene>
<evidence type="ECO:0000256" key="8">
    <source>
        <dbReference type="ARBA" id="ARBA00023136"/>
    </source>
</evidence>
<keyword evidence="19" id="KW-0732">Signal</keyword>
<dbReference type="SMART" id="SM00018">
    <property type="entry name" value="PD"/>
    <property type="match status" value="1"/>
</dbReference>
<evidence type="ECO:0000259" key="21">
    <source>
        <dbReference type="PROSITE" id="PS51448"/>
    </source>
</evidence>
<dbReference type="InterPro" id="IPR042235">
    <property type="entry name" value="ZP-C_dom"/>
</dbReference>
<dbReference type="InterPro" id="IPR051148">
    <property type="entry name" value="Zona_Pellucida_Domain_gp"/>
</dbReference>
<evidence type="ECO:0000256" key="16">
    <source>
        <dbReference type="ARBA" id="ARBA00042573"/>
    </source>
</evidence>
<comment type="function">
    <text evidence="13">Component of the zona pellucida, an extracellular matrix surrounding oocytes which mediates sperm binding, induction of the acrosome reaction and prevents post-fertilization polyspermy. The zona pellucida is composed of 3 to 4 glycoproteins, ZP1, ZP2, ZP3, and ZP4. ZP4 may act as a sperm receptor.</text>
</comment>
<dbReference type="InterPro" id="IPR055355">
    <property type="entry name" value="ZP-C"/>
</dbReference>
<evidence type="ECO:0000256" key="1">
    <source>
        <dbReference type="ARBA" id="ARBA00004251"/>
    </source>
</evidence>
<dbReference type="Pfam" id="PF23344">
    <property type="entry name" value="ZP-N"/>
    <property type="match status" value="1"/>
</dbReference>
<evidence type="ECO:0000256" key="7">
    <source>
        <dbReference type="ARBA" id="ARBA00022989"/>
    </source>
</evidence>
<comment type="subcellular location">
    <subcellularLocation>
        <location evidence="1">Cell membrane</location>
        <topology evidence="1">Single-pass type I membrane protein</topology>
    </subcellularLocation>
    <subcellularLocation>
        <location evidence="12">Zona pellucida</location>
    </subcellularLocation>
</comment>
<evidence type="ECO:0000256" key="10">
    <source>
        <dbReference type="ARBA" id="ARBA00023180"/>
    </source>
</evidence>
<keyword evidence="8" id="KW-0472">Membrane</keyword>
<feature type="region of interest" description="Disordered" evidence="18">
    <location>
        <begin position="39"/>
        <end position="141"/>
    </location>
</feature>
<evidence type="ECO:0000313" key="23">
    <source>
        <dbReference type="Proteomes" id="UP000579812"/>
    </source>
</evidence>
<proteinExistence type="predicted"/>
<reference evidence="22 23" key="1">
    <citation type="submission" date="2020-04" db="EMBL/GenBank/DDBJ databases">
        <title>Chromosome-level genome assembly of a cyprinid fish Onychostoma macrolepis by integration of Nanopore Sequencing, Bionano and Hi-C technology.</title>
        <authorList>
            <person name="Wang D."/>
        </authorList>
    </citation>
    <scope>NUCLEOTIDE SEQUENCE [LARGE SCALE GENOMIC DNA]</scope>
    <source>
        <strain evidence="22">SWU-2019</strain>
        <tissue evidence="22">Muscle</tissue>
    </source>
</reference>
<dbReference type="PROSITE" id="PS00682">
    <property type="entry name" value="ZP_1"/>
    <property type="match status" value="1"/>
</dbReference>
<dbReference type="SUPFAM" id="SSF57492">
    <property type="entry name" value="Trefoil"/>
    <property type="match status" value="1"/>
</dbReference>
<evidence type="ECO:0000256" key="6">
    <source>
        <dbReference type="ARBA" id="ARBA00022692"/>
    </source>
</evidence>
<dbReference type="Proteomes" id="UP000579812">
    <property type="component" value="Unassembled WGS sequence"/>
</dbReference>
<dbReference type="InterPro" id="IPR044913">
    <property type="entry name" value="P_trefoil_dom_sf"/>
</dbReference>
<dbReference type="Gene3D" id="4.10.110.10">
    <property type="entry name" value="Spasmolytic Protein, domain 1"/>
    <property type="match status" value="1"/>
</dbReference>
<accession>A0A7J6CDW7</accession>
<comment type="caution">
    <text evidence="17">Lacks conserved residue(s) required for the propagation of feature annotation.</text>
</comment>
<evidence type="ECO:0000256" key="17">
    <source>
        <dbReference type="PROSITE-ProRule" id="PRU00779"/>
    </source>
</evidence>
<evidence type="ECO:0000259" key="20">
    <source>
        <dbReference type="PROSITE" id="PS51034"/>
    </source>
</evidence>
<dbReference type="PANTHER" id="PTHR23343">
    <property type="entry name" value="ZONA PELLUCIDA SPERM-BINDING PROTEIN"/>
    <property type="match status" value="1"/>
</dbReference>
<evidence type="ECO:0000256" key="15">
    <source>
        <dbReference type="ARBA" id="ARBA00042273"/>
    </source>
</evidence>
<keyword evidence="11" id="KW-0278">Fertilization</keyword>
<feature type="domain" description="ZP" evidence="20">
    <location>
        <begin position="192"/>
        <end position="474"/>
    </location>
</feature>
<evidence type="ECO:0000256" key="2">
    <source>
        <dbReference type="ARBA" id="ARBA00022475"/>
    </source>
</evidence>
<keyword evidence="6" id="KW-0812">Transmembrane</keyword>
<evidence type="ECO:0000256" key="4">
    <source>
        <dbReference type="ARBA" id="ARBA00022530"/>
    </source>
</evidence>
<protein>
    <recommendedName>
        <fullName evidence="14">Zona pellucida sperm-binding protein 4</fullName>
    </recommendedName>
    <alternativeName>
        <fullName evidence="16">Zona pellucida glycoprotein 4</fullName>
    </alternativeName>
    <alternativeName>
        <fullName evidence="15">Zona pellucida protein B</fullName>
    </alternativeName>
</protein>
<dbReference type="GO" id="GO:0060468">
    <property type="term" value="P:prevention of polyspermy"/>
    <property type="evidence" value="ECO:0007669"/>
    <property type="project" value="TreeGrafter"/>
</dbReference>
<dbReference type="InterPro" id="IPR000519">
    <property type="entry name" value="P_trefoil_dom"/>
</dbReference>
<dbReference type="Pfam" id="PF00088">
    <property type="entry name" value="Trefoil"/>
    <property type="match status" value="1"/>
</dbReference>
<dbReference type="GO" id="GO:0035804">
    <property type="term" value="F:structural constituent of egg coat"/>
    <property type="evidence" value="ECO:0007669"/>
    <property type="project" value="TreeGrafter"/>
</dbReference>
<keyword evidence="10" id="KW-0325">Glycoprotein</keyword>
<dbReference type="PROSITE" id="PS51034">
    <property type="entry name" value="ZP_2"/>
    <property type="match status" value="1"/>
</dbReference>
<feature type="signal peptide" evidence="19">
    <location>
        <begin position="1"/>
        <end position="19"/>
    </location>
</feature>
<evidence type="ECO:0000256" key="19">
    <source>
        <dbReference type="SAM" id="SignalP"/>
    </source>
</evidence>
<keyword evidence="5" id="KW-0165">Cleavage on pair of basic residues</keyword>
<keyword evidence="9 17" id="KW-1015">Disulfide bond</keyword>
<keyword evidence="23" id="KW-1185">Reference proteome</keyword>
<dbReference type="InterPro" id="IPR017977">
    <property type="entry name" value="ZP_dom_CS"/>
</dbReference>
<dbReference type="PANTHER" id="PTHR23343:SF31">
    <property type="entry name" value="ZONA PELLUCIDA SPERM-BINDING PROTEIN 4"/>
    <property type="match status" value="1"/>
</dbReference>
<feature type="chain" id="PRO_5029740242" description="Zona pellucida sperm-binding protein 4" evidence="19">
    <location>
        <begin position="20"/>
        <end position="499"/>
    </location>
</feature>
<dbReference type="CDD" id="cd00111">
    <property type="entry name" value="Trefoil"/>
    <property type="match status" value="1"/>
</dbReference>
<keyword evidence="2" id="KW-1003">Cell membrane</keyword>
<keyword evidence="3" id="KW-0964">Secreted</keyword>
<feature type="disulfide bond" evidence="17">
    <location>
        <begin position="151"/>
        <end position="177"/>
    </location>
</feature>
<evidence type="ECO:0000256" key="9">
    <source>
        <dbReference type="ARBA" id="ARBA00023157"/>
    </source>
</evidence>
<dbReference type="Gene3D" id="2.60.40.4100">
    <property type="entry name" value="Zona pellucida, ZP-C domain"/>
    <property type="match status" value="1"/>
</dbReference>
<evidence type="ECO:0000313" key="22">
    <source>
        <dbReference type="EMBL" id="KAF4105291.1"/>
    </source>
</evidence>
<keyword evidence="7" id="KW-1133">Transmembrane helix</keyword>
<dbReference type="GO" id="GO:0007339">
    <property type="term" value="P:binding of sperm to zona pellucida"/>
    <property type="evidence" value="ECO:0007669"/>
    <property type="project" value="TreeGrafter"/>
</dbReference>
<dbReference type="InterPro" id="IPR055356">
    <property type="entry name" value="ZP-N"/>
</dbReference>
<dbReference type="EMBL" id="JAAMOB010000014">
    <property type="protein sequence ID" value="KAF4105291.1"/>
    <property type="molecule type" value="Genomic_DNA"/>
</dbReference>
<organism evidence="22 23">
    <name type="scientific">Onychostoma macrolepis</name>
    <dbReference type="NCBI Taxonomy" id="369639"/>
    <lineage>
        <taxon>Eukaryota</taxon>
        <taxon>Metazoa</taxon>
        <taxon>Chordata</taxon>
        <taxon>Craniata</taxon>
        <taxon>Vertebrata</taxon>
        <taxon>Euteleostomi</taxon>
        <taxon>Actinopterygii</taxon>
        <taxon>Neopterygii</taxon>
        <taxon>Teleostei</taxon>
        <taxon>Ostariophysi</taxon>
        <taxon>Cypriniformes</taxon>
        <taxon>Cyprinidae</taxon>
        <taxon>Acrossocheilinae</taxon>
        <taxon>Onychostoma</taxon>
    </lineage>
</organism>
<dbReference type="SMART" id="SM00241">
    <property type="entry name" value="ZP"/>
    <property type="match status" value="1"/>
</dbReference>
<evidence type="ECO:0000256" key="12">
    <source>
        <dbReference type="ARBA" id="ARBA00024183"/>
    </source>
</evidence>
<dbReference type="InterPro" id="IPR001507">
    <property type="entry name" value="ZP_dom"/>
</dbReference>
<evidence type="ECO:0000256" key="3">
    <source>
        <dbReference type="ARBA" id="ARBA00022525"/>
    </source>
</evidence>
<dbReference type="OrthoDB" id="8919081at2759"/>
<evidence type="ECO:0000256" key="5">
    <source>
        <dbReference type="ARBA" id="ARBA00022685"/>
    </source>
</evidence>
<keyword evidence="4" id="KW-0272">Extracellular matrix</keyword>
<dbReference type="Pfam" id="PF00100">
    <property type="entry name" value="Zona_pellucida"/>
    <property type="match status" value="1"/>
</dbReference>
<comment type="caution">
    <text evidence="22">The sequence shown here is derived from an EMBL/GenBank/DDBJ whole genome shotgun (WGS) entry which is preliminary data.</text>
</comment>
<dbReference type="AlphaFoldDB" id="A0A7J6CDW7"/>
<dbReference type="Gene3D" id="2.60.40.3210">
    <property type="entry name" value="Zona pellucida, ZP-N domain"/>
    <property type="match status" value="1"/>
</dbReference>
<name>A0A7J6CDW7_9TELE</name>
<sequence>MAGSLCLFQILAVCAFCHAVPQGSDLPQNPQALMIQQTDQRFQKPVQQQTDQRFQKPVQQQTDQRFQKPVQQQTDQRFQKPVQQQTDQRFQKPVQQTDQRFQKPVQPQTDQRFQKPVQPQTDQRFQKPVQQQTDQRFQKPLQQQTEPLDKCAVADYEQIQCGQPGINGAECEAINCCFNGQQCYYGRAVTVQCIRDGQFVVVVSRDVTLPRLSLDSVRLLGGNDPPCGPVESTPSFAIYQFPVTACGTSMMEDSGSVVYENRMTSSYEVGIGPFGAITRDSHFELLFQCRYSGTSVEALVVEVNSVPPPPPVAAPGPLRVELRLANGQCVTKGCAEGDEAYMSYYSDADYPVTKVLREPVYVEVRIMERTDPNIFLMLGHCWATSTPSPLSLPQWDLLVDGCPYQDDRYLTTLVPVTGSSGLQFPTHYKRFVVKMFTFVDPSSLAPLQETIFIHCSTEVCHPSSGSCEQSCTRKRRDTHAKTILSGQTVVSSGEVTLVM</sequence>
<evidence type="ECO:0000256" key="11">
    <source>
        <dbReference type="ARBA" id="ARBA00023279"/>
    </source>
</evidence>
<feature type="disulfide bond" evidence="17">
    <location>
        <begin position="161"/>
        <end position="176"/>
    </location>
</feature>
<dbReference type="PROSITE" id="PS51448">
    <property type="entry name" value="P_TREFOIL_2"/>
    <property type="match status" value="1"/>
</dbReference>
<evidence type="ECO:0000256" key="18">
    <source>
        <dbReference type="SAM" id="MobiDB-lite"/>
    </source>
</evidence>
<dbReference type="GO" id="GO:0035805">
    <property type="term" value="C:egg coat"/>
    <property type="evidence" value="ECO:0007669"/>
    <property type="project" value="UniProtKB-SubCell"/>
</dbReference>
<dbReference type="GO" id="GO:0032190">
    <property type="term" value="F:acrosin binding"/>
    <property type="evidence" value="ECO:0007669"/>
    <property type="project" value="TreeGrafter"/>
</dbReference>
<dbReference type="GO" id="GO:0005886">
    <property type="term" value="C:plasma membrane"/>
    <property type="evidence" value="ECO:0007669"/>
    <property type="project" value="UniProtKB-SubCell"/>
</dbReference>
<evidence type="ECO:0000256" key="13">
    <source>
        <dbReference type="ARBA" id="ARBA00037545"/>
    </source>
</evidence>